<gene>
    <name evidence="9" type="primary">obg</name>
    <name evidence="14" type="ORF">JOC73_002406</name>
</gene>
<evidence type="ECO:0000256" key="6">
    <source>
        <dbReference type="ARBA" id="ARBA00022801"/>
    </source>
</evidence>
<feature type="domain" description="OBG-type G" evidence="11">
    <location>
        <begin position="159"/>
        <end position="330"/>
    </location>
</feature>
<dbReference type="PRINTS" id="PR00326">
    <property type="entry name" value="GTP1OBG"/>
</dbReference>
<evidence type="ECO:0000259" key="11">
    <source>
        <dbReference type="PROSITE" id="PS51710"/>
    </source>
</evidence>
<feature type="coiled-coil region" evidence="10">
    <location>
        <begin position="315"/>
        <end position="342"/>
    </location>
</feature>
<dbReference type="EMBL" id="JAFBEE010000018">
    <property type="protein sequence ID" value="MBM7615832.1"/>
    <property type="molecule type" value="Genomic_DNA"/>
</dbReference>
<reference evidence="14 15" key="1">
    <citation type="submission" date="2021-01" db="EMBL/GenBank/DDBJ databases">
        <title>Genomic Encyclopedia of Type Strains, Phase IV (KMG-IV): sequencing the most valuable type-strain genomes for metagenomic binning, comparative biology and taxonomic classification.</title>
        <authorList>
            <person name="Goeker M."/>
        </authorList>
    </citation>
    <scope>NUCLEOTIDE SEQUENCE [LARGE SCALE GENOMIC DNA]</scope>
    <source>
        <strain evidence="14 15">DSM 25890</strain>
    </source>
</reference>
<dbReference type="Pfam" id="PF09269">
    <property type="entry name" value="DUF1967"/>
    <property type="match status" value="1"/>
</dbReference>
<evidence type="ECO:0000256" key="4">
    <source>
        <dbReference type="ARBA" id="ARBA00022723"/>
    </source>
</evidence>
<feature type="domain" description="Obg" evidence="13">
    <location>
        <begin position="1"/>
        <end position="158"/>
    </location>
</feature>
<feature type="binding site" evidence="9">
    <location>
        <begin position="165"/>
        <end position="172"/>
    </location>
    <ligand>
        <name>GTP</name>
        <dbReference type="ChEBI" id="CHEBI:37565"/>
    </ligand>
</feature>
<feature type="binding site" evidence="9">
    <location>
        <begin position="190"/>
        <end position="194"/>
    </location>
    <ligand>
        <name>GTP</name>
        <dbReference type="ChEBI" id="CHEBI:37565"/>
    </ligand>
</feature>
<dbReference type="SUPFAM" id="SSF52540">
    <property type="entry name" value="P-loop containing nucleoside triphosphate hydrolases"/>
    <property type="match status" value="1"/>
</dbReference>
<dbReference type="NCBIfam" id="TIGR02729">
    <property type="entry name" value="Obg_CgtA"/>
    <property type="match status" value="1"/>
</dbReference>
<dbReference type="SUPFAM" id="SSF102741">
    <property type="entry name" value="Obg GTP-binding protein C-terminal domain"/>
    <property type="match status" value="1"/>
</dbReference>
<evidence type="ECO:0000256" key="3">
    <source>
        <dbReference type="ARBA" id="ARBA00022490"/>
    </source>
</evidence>
<dbReference type="Pfam" id="PF01018">
    <property type="entry name" value="GTP1_OBG"/>
    <property type="match status" value="1"/>
</dbReference>
<dbReference type="Gene3D" id="2.70.210.12">
    <property type="entry name" value="GTP1/OBG domain"/>
    <property type="match status" value="1"/>
</dbReference>
<evidence type="ECO:0000256" key="5">
    <source>
        <dbReference type="ARBA" id="ARBA00022741"/>
    </source>
</evidence>
<evidence type="ECO:0000256" key="10">
    <source>
        <dbReference type="SAM" id="Coils"/>
    </source>
</evidence>
<comment type="subcellular location">
    <subcellularLocation>
        <location evidence="9">Cytoplasm</location>
    </subcellularLocation>
</comment>
<dbReference type="InterPro" id="IPR015349">
    <property type="entry name" value="OCT_dom"/>
</dbReference>
<dbReference type="InterPro" id="IPR045086">
    <property type="entry name" value="OBG_GTPase"/>
</dbReference>
<feature type="domain" description="OCT" evidence="12">
    <location>
        <begin position="352"/>
        <end position="429"/>
    </location>
</feature>
<proteinExistence type="inferred from homology"/>
<protein>
    <recommendedName>
        <fullName evidence="9">GTPase Obg</fullName>
        <ecNumber evidence="9">3.6.5.-</ecNumber>
    </recommendedName>
    <alternativeName>
        <fullName evidence="9">GTP-binding protein Obg</fullName>
    </alternativeName>
</protein>
<evidence type="ECO:0000259" key="12">
    <source>
        <dbReference type="PROSITE" id="PS51881"/>
    </source>
</evidence>
<keyword evidence="10" id="KW-0175">Coiled coil</keyword>
<comment type="function">
    <text evidence="9">An essential GTPase which binds GTP, GDP and possibly (p)ppGpp with moderate affinity, with high nucleotide exchange rates and a fairly low GTP hydrolysis rate. Plays a role in control of the cell cycle, stress response, ribosome biogenesis and in those bacteria that undergo differentiation, in morphogenesis control.</text>
</comment>
<dbReference type="PROSITE" id="PS51881">
    <property type="entry name" value="OCT"/>
    <property type="match status" value="1"/>
</dbReference>
<dbReference type="CDD" id="cd01898">
    <property type="entry name" value="Obg"/>
    <property type="match status" value="1"/>
</dbReference>
<dbReference type="PROSITE" id="PS51883">
    <property type="entry name" value="OBG"/>
    <property type="match status" value="1"/>
</dbReference>
<dbReference type="Gene3D" id="3.40.50.300">
    <property type="entry name" value="P-loop containing nucleotide triphosphate hydrolases"/>
    <property type="match status" value="1"/>
</dbReference>
<dbReference type="PIRSF" id="PIRSF002401">
    <property type="entry name" value="GTP_bd_Obg/CgtA"/>
    <property type="match status" value="1"/>
</dbReference>
<feature type="binding site" evidence="9">
    <location>
        <position position="172"/>
    </location>
    <ligand>
        <name>Mg(2+)</name>
        <dbReference type="ChEBI" id="CHEBI:18420"/>
    </ligand>
</feature>
<feature type="binding site" evidence="9">
    <location>
        <position position="192"/>
    </location>
    <ligand>
        <name>Mg(2+)</name>
        <dbReference type="ChEBI" id="CHEBI:18420"/>
    </ligand>
</feature>
<dbReference type="RefSeq" id="WP_204403475.1">
    <property type="nucleotide sequence ID" value="NZ_JAFBEE010000018.1"/>
</dbReference>
<dbReference type="InterPro" id="IPR027417">
    <property type="entry name" value="P-loop_NTPase"/>
</dbReference>
<dbReference type="PROSITE" id="PS51710">
    <property type="entry name" value="G_OBG"/>
    <property type="match status" value="1"/>
</dbReference>
<dbReference type="Gene3D" id="3.30.300.350">
    <property type="entry name" value="GTP-binding protein OBG, C-terminal domain"/>
    <property type="match status" value="1"/>
</dbReference>
<feature type="binding site" evidence="9">
    <location>
        <begin position="311"/>
        <end position="313"/>
    </location>
    <ligand>
        <name>GTP</name>
        <dbReference type="ChEBI" id="CHEBI:37565"/>
    </ligand>
</feature>
<evidence type="ECO:0000313" key="14">
    <source>
        <dbReference type="EMBL" id="MBM7615832.1"/>
    </source>
</evidence>
<keyword evidence="15" id="KW-1185">Reference proteome</keyword>
<dbReference type="InterPro" id="IPR036726">
    <property type="entry name" value="GTP1_OBG_dom_sf"/>
</dbReference>
<dbReference type="InterPro" id="IPR031167">
    <property type="entry name" value="G_OBG"/>
</dbReference>
<keyword evidence="4 9" id="KW-0479">Metal-binding</keyword>
<dbReference type="InterPro" id="IPR014100">
    <property type="entry name" value="GTP-bd_Obg/CgtA"/>
</dbReference>
<dbReference type="PANTHER" id="PTHR11702:SF31">
    <property type="entry name" value="MITOCHONDRIAL RIBOSOME-ASSOCIATED GTPASE 2"/>
    <property type="match status" value="1"/>
</dbReference>
<feature type="binding site" evidence="9">
    <location>
        <begin position="212"/>
        <end position="215"/>
    </location>
    <ligand>
        <name>GTP</name>
        <dbReference type="ChEBI" id="CHEBI:37565"/>
    </ligand>
</feature>
<dbReference type="EC" id="3.6.5.-" evidence="9"/>
<dbReference type="Proteomes" id="UP001314796">
    <property type="component" value="Unassembled WGS sequence"/>
</dbReference>
<comment type="similarity">
    <text evidence="2 9">Belongs to the TRAFAC class OBG-HflX-like GTPase superfamily. OBG GTPase family.</text>
</comment>
<keyword evidence="3 9" id="KW-0963">Cytoplasm</keyword>
<evidence type="ECO:0000256" key="1">
    <source>
        <dbReference type="ARBA" id="ARBA00001946"/>
    </source>
</evidence>
<organism evidence="14 15">
    <name type="scientific">Alkaliphilus hydrothermalis</name>
    <dbReference type="NCBI Taxonomy" id="1482730"/>
    <lineage>
        <taxon>Bacteria</taxon>
        <taxon>Bacillati</taxon>
        <taxon>Bacillota</taxon>
        <taxon>Clostridia</taxon>
        <taxon>Peptostreptococcales</taxon>
        <taxon>Natronincolaceae</taxon>
        <taxon>Alkaliphilus</taxon>
    </lineage>
</organism>
<dbReference type="NCBIfam" id="NF008954">
    <property type="entry name" value="PRK12296.1"/>
    <property type="match status" value="1"/>
</dbReference>
<keyword evidence="6 9" id="KW-0378">Hydrolase</keyword>
<keyword evidence="7 9" id="KW-0460">Magnesium</keyword>
<dbReference type="InterPro" id="IPR036346">
    <property type="entry name" value="GTP-bd_prot_GTP1/OBG_C_sf"/>
</dbReference>
<comment type="cofactor">
    <cofactor evidence="1 9">
        <name>Mg(2+)</name>
        <dbReference type="ChEBI" id="CHEBI:18420"/>
    </cofactor>
</comment>
<keyword evidence="8 9" id="KW-0342">GTP-binding</keyword>
<evidence type="ECO:0000256" key="8">
    <source>
        <dbReference type="ARBA" id="ARBA00023134"/>
    </source>
</evidence>
<dbReference type="Pfam" id="PF01926">
    <property type="entry name" value="MMR_HSR1"/>
    <property type="match status" value="1"/>
</dbReference>
<sequence>MFIDQAVINLKAGKGGDGSVAFRKEKYVPAGGPAGGDGGKGGDVVFVVDEGLRTLMDFRYKKHYAAQHGEDGKNKKMFGADGKDLVLKVPPGTIIKDEKTGEILADLTEHGERKVIARGGKGGKGNVHFKTATRQAPRFAIAGEQGQSLTVVMELKLIADVGLIGFPNVGKSTFLSVVTSATPKIADYHFTTLTPNLGMVKTKFGDSFVLADIPGLIEGAHEGIGLGHEFLRHVERTKVLIHVLDVASVEGRDPLEDFEKINQELKLYSEKLAEKPQIVAANKTDLPGAEENYERVKKELESIGVQVFPISAATNKGLDELLAFVSQRLKEAEEEERQAIIEGVEEEKVYKFNPEEEKLFTIRRENNTFIVEGKFVERLVYSTNFDDMDSLAYFQKVLRKRGIIDELKELGINDGDLVKIDEIEFEYYD</sequence>
<dbReference type="HAMAP" id="MF_01454">
    <property type="entry name" value="GTPase_Obg"/>
    <property type="match status" value="1"/>
</dbReference>
<dbReference type="PANTHER" id="PTHR11702">
    <property type="entry name" value="DEVELOPMENTALLY REGULATED GTP-BINDING PROTEIN-RELATED"/>
    <property type="match status" value="1"/>
</dbReference>
<dbReference type="NCBIfam" id="TIGR03595">
    <property type="entry name" value="Obg_CgtA_exten"/>
    <property type="match status" value="1"/>
</dbReference>
<dbReference type="SUPFAM" id="SSF82051">
    <property type="entry name" value="Obg GTP-binding protein N-terminal domain"/>
    <property type="match status" value="1"/>
</dbReference>
<dbReference type="InterPro" id="IPR006073">
    <property type="entry name" value="GTP-bd"/>
</dbReference>
<evidence type="ECO:0000259" key="13">
    <source>
        <dbReference type="PROSITE" id="PS51883"/>
    </source>
</evidence>
<feature type="binding site" evidence="9">
    <location>
        <begin position="282"/>
        <end position="285"/>
    </location>
    <ligand>
        <name>GTP</name>
        <dbReference type="ChEBI" id="CHEBI:37565"/>
    </ligand>
</feature>
<name>A0ABS2NSA7_9FIRM</name>
<evidence type="ECO:0000256" key="9">
    <source>
        <dbReference type="HAMAP-Rule" id="MF_01454"/>
    </source>
</evidence>
<dbReference type="GO" id="GO:0016787">
    <property type="term" value="F:hydrolase activity"/>
    <property type="evidence" value="ECO:0007669"/>
    <property type="project" value="UniProtKB-KW"/>
</dbReference>
<dbReference type="InterPro" id="IPR006169">
    <property type="entry name" value="GTP1_OBG_dom"/>
</dbReference>
<evidence type="ECO:0000256" key="7">
    <source>
        <dbReference type="ARBA" id="ARBA00022842"/>
    </source>
</evidence>
<dbReference type="NCBIfam" id="NF008956">
    <property type="entry name" value="PRK12299.1"/>
    <property type="match status" value="1"/>
</dbReference>
<dbReference type="InterPro" id="IPR006074">
    <property type="entry name" value="GTP1-OBG_CS"/>
</dbReference>
<keyword evidence="5 9" id="KW-0547">Nucleotide-binding</keyword>
<evidence type="ECO:0000313" key="15">
    <source>
        <dbReference type="Proteomes" id="UP001314796"/>
    </source>
</evidence>
<accession>A0ABS2NSA7</accession>
<evidence type="ECO:0000256" key="2">
    <source>
        <dbReference type="ARBA" id="ARBA00007699"/>
    </source>
</evidence>
<dbReference type="NCBIfam" id="NF008955">
    <property type="entry name" value="PRK12297.1"/>
    <property type="match status" value="1"/>
</dbReference>
<dbReference type="PROSITE" id="PS00905">
    <property type="entry name" value="GTP1_OBG"/>
    <property type="match status" value="1"/>
</dbReference>
<comment type="caution">
    <text evidence="14">The sequence shown here is derived from an EMBL/GenBank/DDBJ whole genome shotgun (WGS) entry which is preliminary data.</text>
</comment>
<comment type="subunit">
    <text evidence="9">Monomer.</text>
</comment>